<evidence type="ECO:0000313" key="2">
    <source>
        <dbReference type="EMBL" id="TID16786.1"/>
    </source>
</evidence>
<dbReference type="AlphaFoldDB" id="A0A4Z1P4N4"/>
<feature type="compositionally biased region" description="Polar residues" evidence="1">
    <location>
        <begin position="75"/>
        <end position="98"/>
    </location>
</feature>
<feature type="compositionally biased region" description="Polar residues" evidence="1">
    <location>
        <begin position="512"/>
        <end position="541"/>
    </location>
</feature>
<feature type="compositionally biased region" description="Basic and acidic residues" evidence="1">
    <location>
        <begin position="235"/>
        <end position="245"/>
    </location>
</feature>
<feature type="region of interest" description="Disordered" evidence="1">
    <location>
        <begin position="184"/>
        <end position="207"/>
    </location>
</feature>
<feature type="region of interest" description="Disordered" evidence="1">
    <location>
        <begin position="131"/>
        <end position="161"/>
    </location>
</feature>
<dbReference type="Proteomes" id="UP000298493">
    <property type="component" value="Unassembled WGS sequence"/>
</dbReference>
<feature type="compositionally biased region" description="Polar residues" evidence="1">
    <location>
        <begin position="131"/>
        <end position="148"/>
    </location>
</feature>
<feature type="region of interest" description="Disordered" evidence="1">
    <location>
        <begin position="222"/>
        <end position="246"/>
    </location>
</feature>
<feature type="region of interest" description="Disordered" evidence="1">
    <location>
        <begin position="284"/>
        <end position="320"/>
    </location>
</feature>
<reference evidence="2 3" key="1">
    <citation type="submission" date="2019-04" db="EMBL/GenBank/DDBJ databases">
        <title>High contiguity whole genome sequence and gene annotation resource for two Venturia nashicola isolates.</title>
        <authorList>
            <person name="Prokchorchik M."/>
            <person name="Won K."/>
            <person name="Lee Y."/>
            <person name="Choi E.D."/>
            <person name="Segonzac C."/>
            <person name="Sohn K.H."/>
        </authorList>
    </citation>
    <scope>NUCLEOTIDE SEQUENCE [LARGE SCALE GENOMIC DNA]</scope>
    <source>
        <strain evidence="2 3">PRI2</strain>
    </source>
</reference>
<protein>
    <submittedName>
        <fullName evidence="2">Mitochondrial protein import protein</fullName>
    </submittedName>
</protein>
<accession>A0A4Z1P4N4</accession>
<evidence type="ECO:0000313" key="3">
    <source>
        <dbReference type="Proteomes" id="UP000298493"/>
    </source>
</evidence>
<feature type="compositionally biased region" description="Polar residues" evidence="1">
    <location>
        <begin position="615"/>
        <end position="624"/>
    </location>
</feature>
<feature type="region of interest" description="Disordered" evidence="1">
    <location>
        <begin position="1"/>
        <end position="119"/>
    </location>
</feature>
<organism evidence="2 3">
    <name type="scientific">Venturia nashicola</name>
    <dbReference type="NCBI Taxonomy" id="86259"/>
    <lineage>
        <taxon>Eukaryota</taxon>
        <taxon>Fungi</taxon>
        <taxon>Dikarya</taxon>
        <taxon>Ascomycota</taxon>
        <taxon>Pezizomycotina</taxon>
        <taxon>Dothideomycetes</taxon>
        <taxon>Pleosporomycetidae</taxon>
        <taxon>Venturiales</taxon>
        <taxon>Venturiaceae</taxon>
        <taxon>Venturia</taxon>
    </lineage>
</organism>
<gene>
    <name evidence="2" type="ORF">E6O75_ATG09552</name>
</gene>
<keyword evidence="3" id="KW-1185">Reference proteome</keyword>
<sequence>MLSPAPYSMIEKSQNEKKSPPKLSSSPEDSKTPTKSPGSLRGEGASHDRSESPLTPLTPSSAFRKPSAGNRRKSVTFSDMLSTSPSLKSHYPVQQSERSVVAPRPDCEAPEATSDKHRHFLEFEASLSASGIRNVSNESSSTAHQVSDGSMPPPSSTYTVSDEFIRGDFPIIISDATCTATASSECHSRQTSGSSRVPSTESKPLSKVKTLAQAFNNLTASKESLKGRASSSGHKKSDSWTERIRRSISGSIKKGVKELKKKTNEEVEPESPVKEAYKTEEVEVKETGRLDSAGAAPKVDKDEEEQPLLAMSPPGSPSMIPTEPRLLSETLEAWGVRNDGRLSMNLDPFSSQHSRVESGGLMPTLATELLQLANSPAVPPSMELTETPFVFPVVAALTRLTQCPDSVLNDESHGFEGNRHSSFLGPQLNRKTSSIYSRSENGGTPRKQGNFMVGGPLQTPSDNGNSRHKQIGMENDPSPTSSTPIGSLHVHKRTTHMGSPSMGKGHGHKRSNAATLTASRPPSGINHSAHLTGTPTRGATQPTRTRAAIDYSTYMEKGFIEYLNQNSSADLPPPSIPPRHPARVVSAYDNVPAHDPSWATRLAIAAHAGVSRQASIRASRQMSAQHGDDGDDGVSQPLTDDGVHQPLTDNIKARAHTEGANSGALPRLKREARYPGRLNEKATDGLVGKEQFAEEDRGDDSIFI</sequence>
<feature type="compositionally biased region" description="Low complexity" evidence="1">
    <location>
        <begin position="52"/>
        <end position="61"/>
    </location>
</feature>
<dbReference type="EMBL" id="SNSC02000017">
    <property type="protein sequence ID" value="TID16786.1"/>
    <property type="molecule type" value="Genomic_DNA"/>
</dbReference>
<feature type="compositionally biased region" description="Basic and acidic residues" evidence="1">
    <location>
        <begin position="668"/>
        <end position="683"/>
    </location>
</feature>
<proteinExistence type="predicted"/>
<feature type="compositionally biased region" description="Polar residues" evidence="1">
    <location>
        <begin position="184"/>
        <end position="203"/>
    </location>
</feature>
<feature type="region of interest" description="Disordered" evidence="1">
    <location>
        <begin position="412"/>
        <end position="541"/>
    </location>
</feature>
<name>A0A4Z1P4N4_9PEZI</name>
<comment type="caution">
    <text evidence="2">The sequence shown here is derived from an EMBL/GenBank/DDBJ whole genome shotgun (WGS) entry which is preliminary data.</text>
</comment>
<evidence type="ECO:0000256" key="1">
    <source>
        <dbReference type="SAM" id="MobiDB-lite"/>
    </source>
</evidence>
<feature type="region of interest" description="Disordered" evidence="1">
    <location>
        <begin position="615"/>
        <end position="704"/>
    </location>
</feature>
<dbReference type="OrthoDB" id="3940405at2759"/>
<feature type="compositionally biased region" description="Polar residues" evidence="1">
    <location>
        <begin position="429"/>
        <end position="442"/>
    </location>
</feature>